<proteinExistence type="predicted"/>
<dbReference type="RefSeq" id="WP_201637503.1">
    <property type="nucleotide sequence ID" value="NZ_JAEQNB010000006.1"/>
</dbReference>
<evidence type="ECO:0000256" key="1">
    <source>
        <dbReference type="SAM" id="MobiDB-lite"/>
    </source>
</evidence>
<dbReference type="Proteomes" id="UP000602284">
    <property type="component" value="Unassembled WGS sequence"/>
</dbReference>
<feature type="compositionally biased region" description="Basic and acidic residues" evidence="1">
    <location>
        <begin position="98"/>
        <end position="107"/>
    </location>
</feature>
<name>A0ABS1JE14_9BACL</name>
<gene>
    <name evidence="2" type="ORF">JJB07_18195</name>
</gene>
<feature type="region of interest" description="Disordered" evidence="1">
    <location>
        <begin position="87"/>
        <end position="107"/>
    </location>
</feature>
<reference evidence="2 3" key="1">
    <citation type="submission" date="2021-01" db="EMBL/GenBank/DDBJ databases">
        <title>Tumebacillus sp. strain ITR2 16S ribosomal RNA gene Genome sequencing and assembly.</title>
        <authorList>
            <person name="Kang M."/>
        </authorList>
    </citation>
    <scope>NUCLEOTIDE SEQUENCE [LARGE SCALE GENOMIC DNA]</scope>
    <source>
        <strain evidence="2 3">ITR2</strain>
    </source>
</reference>
<organism evidence="2 3">
    <name type="scientific">Tumebacillus amylolyticus</name>
    <dbReference type="NCBI Taxonomy" id="2801339"/>
    <lineage>
        <taxon>Bacteria</taxon>
        <taxon>Bacillati</taxon>
        <taxon>Bacillota</taxon>
        <taxon>Bacilli</taxon>
        <taxon>Bacillales</taxon>
        <taxon>Alicyclobacillaceae</taxon>
        <taxon>Tumebacillus</taxon>
    </lineage>
</organism>
<evidence type="ECO:0008006" key="4">
    <source>
        <dbReference type="Google" id="ProtNLM"/>
    </source>
</evidence>
<comment type="caution">
    <text evidence="2">The sequence shown here is derived from an EMBL/GenBank/DDBJ whole genome shotgun (WGS) entry which is preliminary data.</text>
</comment>
<feature type="compositionally biased region" description="Low complexity" evidence="1">
    <location>
        <begin position="87"/>
        <end position="97"/>
    </location>
</feature>
<keyword evidence="3" id="KW-1185">Reference proteome</keyword>
<accession>A0ABS1JE14</accession>
<dbReference type="EMBL" id="JAEQNB010000006">
    <property type="protein sequence ID" value="MBL0388538.1"/>
    <property type="molecule type" value="Genomic_DNA"/>
</dbReference>
<evidence type="ECO:0000313" key="3">
    <source>
        <dbReference type="Proteomes" id="UP000602284"/>
    </source>
</evidence>
<evidence type="ECO:0000313" key="2">
    <source>
        <dbReference type="EMBL" id="MBL0388538.1"/>
    </source>
</evidence>
<protein>
    <recommendedName>
        <fullName evidence="4">HTH merR-type domain-containing protein</fullName>
    </recommendedName>
</protein>
<sequence length="156" mass="17822">MELKDLAELLGIGKPTIRQYIELLSKEDLYIPKDVKGLIIYEDVAKEICQMRWLLLQGVNRTDAAKIVAGRLQSSLKLPEDIFSAFKATPKTTPDTKSSPKKEKKSRPLDELWDLFAAQLTDDDKLKLMRTAKLKNESEFRNRLLDYLIAKKDPGS</sequence>